<evidence type="ECO:0000313" key="2">
    <source>
        <dbReference type="Proteomes" id="UP000199473"/>
    </source>
</evidence>
<dbReference type="STRING" id="1123062.SAMN02745775_11938"/>
<dbReference type="InterPro" id="IPR042099">
    <property type="entry name" value="ANL_N_sf"/>
</dbReference>
<dbReference type="GO" id="GO:0016874">
    <property type="term" value="F:ligase activity"/>
    <property type="evidence" value="ECO:0007669"/>
    <property type="project" value="UniProtKB-KW"/>
</dbReference>
<dbReference type="AlphaFoldDB" id="A0A1I4EUT1"/>
<dbReference type="Proteomes" id="UP000199473">
    <property type="component" value="Unassembled WGS sequence"/>
</dbReference>
<dbReference type="InterPro" id="IPR053158">
    <property type="entry name" value="CapK_Type1_Caps_Biosynth"/>
</dbReference>
<keyword evidence="2" id="KW-1185">Reference proteome</keyword>
<protein>
    <submittedName>
        <fullName evidence="1">Phenylacetate-CoA ligase</fullName>
    </submittedName>
</protein>
<evidence type="ECO:0000313" key="1">
    <source>
        <dbReference type="EMBL" id="SFL09458.1"/>
    </source>
</evidence>
<keyword evidence="1" id="KW-0436">Ligase</keyword>
<accession>A0A1I4EUT1</accession>
<dbReference type="PANTHER" id="PTHR36932:SF1">
    <property type="entry name" value="CAPSULAR POLYSACCHARIDE BIOSYNTHESIS PROTEIN"/>
    <property type="match status" value="1"/>
</dbReference>
<proteinExistence type="predicted"/>
<reference evidence="1 2" key="1">
    <citation type="submission" date="2016-10" db="EMBL/GenBank/DDBJ databases">
        <authorList>
            <person name="de Groot N.N."/>
        </authorList>
    </citation>
    <scope>NUCLEOTIDE SEQUENCE [LARGE SCALE GENOMIC DNA]</scope>
    <source>
        <strain evidence="1 2">DSM 19981</strain>
    </source>
</reference>
<organism evidence="1 2">
    <name type="scientific">Falsiroseomonas stagni DSM 19981</name>
    <dbReference type="NCBI Taxonomy" id="1123062"/>
    <lineage>
        <taxon>Bacteria</taxon>
        <taxon>Pseudomonadati</taxon>
        <taxon>Pseudomonadota</taxon>
        <taxon>Alphaproteobacteria</taxon>
        <taxon>Acetobacterales</taxon>
        <taxon>Roseomonadaceae</taxon>
        <taxon>Falsiroseomonas</taxon>
    </lineage>
</organism>
<gene>
    <name evidence="1" type="ORF">SAMN02745775_11938</name>
</gene>
<dbReference type="EMBL" id="FOSQ01000019">
    <property type="protein sequence ID" value="SFL09458.1"/>
    <property type="molecule type" value="Genomic_DNA"/>
</dbReference>
<dbReference type="PANTHER" id="PTHR36932">
    <property type="entry name" value="CAPSULAR POLYSACCHARIDE BIOSYNTHESIS PROTEIN"/>
    <property type="match status" value="1"/>
</dbReference>
<name>A0A1I4EUT1_9PROT</name>
<dbReference type="SUPFAM" id="SSF56801">
    <property type="entry name" value="Acetyl-CoA synthetase-like"/>
    <property type="match status" value="1"/>
</dbReference>
<sequence>MQPGSMVGFPRFLPPDQLLVRDLLGQLRAFEAAPPAIQRATQAVQLGSLVSHAAAWSPFWRARIAAAGIDPRAPFGMEMLTRLPVLSRADVQANAAGMRAHVPGTGPGDVEPTSTSGSTGLAVRVERFRPLYKPLYEAASMLDHQWHQRDSRRMLGIYVRTVRDADGTRWGPPISWFEAAGPAFLRSTATTSAEAFLDIMRERQPAYVATYPSALRALAAVALERGATMPPVSQFITSTEPVTAATRALARRVFGARVTDRYSCEECGWLAHQCPVHDHYHVLSANVVLEVVDDDSQPCPPGQIGRVLVTALHSYAMPLIRYELGDLAVLGDGCDCGITLPVLAGIEGREREFFVLPDGTRRSAAFNLALAEPGMDILEQQMRQYSCGTIEVLLRAGRPIDDAGRARIARFVGGLLDNAFPVRVRQEASISWTGQRKHLALHRVERPYAEEGRAAAFL</sequence>
<dbReference type="Gene3D" id="3.40.50.12780">
    <property type="entry name" value="N-terminal domain of ligase-like"/>
    <property type="match status" value="1"/>
</dbReference>